<dbReference type="Pfam" id="PF00400">
    <property type="entry name" value="WD40"/>
    <property type="match status" value="1"/>
</dbReference>
<feature type="compositionally biased region" description="Polar residues" evidence="9">
    <location>
        <begin position="99"/>
        <end position="119"/>
    </location>
</feature>
<feature type="domain" description="BING4 C-terminal" evidence="10">
    <location>
        <begin position="487"/>
        <end position="566"/>
    </location>
</feature>
<feature type="compositionally biased region" description="Basic residues" evidence="9">
    <location>
        <begin position="80"/>
        <end position="94"/>
    </location>
</feature>
<dbReference type="Gene3D" id="2.130.10.10">
    <property type="entry name" value="YVTN repeat-like/Quinoprotein amine dehydrogenase"/>
    <property type="match status" value="2"/>
</dbReference>
<dbReference type="SUPFAM" id="SSF50978">
    <property type="entry name" value="WD40 repeat-like"/>
    <property type="match status" value="1"/>
</dbReference>
<dbReference type="EMBL" id="LUGG01000002">
    <property type="protein sequence ID" value="OBZ77920.1"/>
    <property type="molecule type" value="Genomic_DNA"/>
</dbReference>
<evidence type="ECO:0000313" key="12">
    <source>
        <dbReference type="Proteomes" id="UP000092993"/>
    </source>
</evidence>
<evidence type="ECO:0000256" key="9">
    <source>
        <dbReference type="SAM" id="MobiDB-lite"/>
    </source>
</evidence>
<feature type="compositionally biased region" description="Basic residues" evidence="9">
    <location>
        <begin position="636"/>
        <end position="652"/>
    </location>
</feature>
<feature type="region of interest" description="Disordered" evidence="9">
    <location>
        <begin position="603"/>
        <end position="652"/>
    </location>
</feature>
<keyword evidence="5" id="KW-0677">Repeat</keyword>
<reference evidence="11 12" key="1">
    <citation type="submission" date="2016-03" db="EMBL/GenBank/DDBJ databases">
        <title>Whole genome sequencing of Grifola frondosa 9006-11.</title>
        <authorList>
            <person name="Min B."/>
            <person name="Park H."/>
            <person name="Kim J.-G."/>
            <person name="Cho H."/>
            <person name="Oh Y.-L."/>
            <person name="Kong W.-S."/>
            <person name="Choi I.-G."/>
        </authorList>
    </citation>
    <scope>NUCLEOTIDE SEQUENCE [LARGE SCALE GENOMIC DNA]</scope>
    <source>
        <strain evidence="11 12">9006-11</strain>
    </source>
</reference>
<protein>
    <recommendedName>
        <fullName evidence="7">U three protein 7</fullName>
    </recommendedName>
</protein>
<feature type="compositionally biased region" description="Basic and acidic residues" evidence="9">
    <location>
        <begin position="620"/>
        <end position="635"/>
    </location>
</feature>
<evidence type="ECO:0000313" key="11">
    <source>
        <dbReference type="EMBL" id="OBZ77920.1"/>
    </source>
</evidence>
<dbReference type="GO" id="GO:0030686">
    <property type="term" value="C:90S preribosome"/>
    <property type="evidence" value="ECO:0007669"/>
    <property type="project" value="TreeGrafter"/>
</dbReference>
<dbReference type="AlphaFoldDB" id="A0A1C7MM41"/>
<organism evidence="11 12">
    <name type="scientific">Grifola frondosa</name>
    <name type="common">Maitake</name>
    <name type="synonym">Polyporus frondosus</name>
    <dbReference type="NCBI Taxonomy" id="5627"/>
    <lineage>
        <taxon>Eukaryota</taxon>
        <taxon>Fungi</taxon>
        <taxon>Dikarya</taxon>
        <taxon>Basidiomycota</taxon>
        <taxon>Agaricomycotina</taxon>
        <taxon>Agaricomycetes</taxon>
        <taxon>Polyporales</taxon>
        <taxon>Grifolaceae</taxon>
        <taxon>Grifola</taxon>
    </lineage>
</organism>
<dbReference type="GO" id="GO:0000462">
    <property type="term" value="P:maturation of SSU-rRNA from tricistronic rRNA transcript (SSU-rRNA, 5.8S rRNA, LSU-rRNA)"/>
    <property type="evidence" value="ECO:0007669"/>
    <property type="project" value="TreeGrafter"/>
</dbReference>
<comment type="subcellular location">
    <subcellularLocation>
        <location evidence="2">Nucleus</location>
        <location evidence="2">Nucleolus</location>
    </subcellularLocation>
</comment>
<dbReference type="OrthoDB" id="10251154at2759"/>
<dbReference type="FunFam" id="2.130.10.10:FF:000378">
    <property type="entry name" value="U3 small nucleolar RNA-associated protein 7"/>
    <property type="match status" value="1"/>
</dbReference>
<dbReference type="InterPro" id="IPR015943">
    <property type="entry name" value="WD40/YVTN_repeat-like_dom_sf"/>
</dbReference>
<keyword evidence="12" id="KW-1185">Reference proteome</keyword>
<dbReference type="OMA" id="EFLPYHW"/>
<dbReference type="InterPro" id="IPR036322">
    <property type="entry name" value="WD40_repeat_dom_sf"/>
</dbReference>
<dbReference type="PANTHER" id="PTHR14085">
    <property type="entry name" value="WD-REPEAT PROTEIN BING4"/>
    <property type="match status" value="1"/>
</dbReference>
<dbReference type="SMART" id="SM00320">
    <property type="entry name" value="WD40"/>
    <property type="match status" value="3"/>
</dbReference>
<comment type="function">
    <text evidence="1">Involved in nucleolar processing of pre-18S ribosomal RNA.</text>
</comment>
<evidence type="ECO:0000256" key="1">
    <source>
        <dbReference type="ARBA" id="ARBA00004099"/>
    </source>
</evidence>
<evidence type="ECO:0000256" key="3">
    <source>
        <dbReference type="ARBA" id="ARBA00022552"/>
    </source>
</evidence>
<keyword evidence="4 8" id="KW-0853">WD repeat</keyword>
<keyword evidence="6" id="KW-0539">Nucleus</keyword>
<evidence type="ECO:0000256" key="5">
    <source>
        <dbReference type="ARBA" id="ARBA00022737"/>
    </source>
</evidence>
<keyword evidence="3" id="KW-0698">rRNA processing</keyword>
<name>A0A1C7MM41_GRIFR</name>
<feature type="compositionally biased region" description="Basic and acidic residues" evidence="9">
    <location>
        <begin position="668"/>
        <end position="677"/>
    </location>
</feature>
<dbReference type="GO" id="GO:0032040">
    <property type="term" value="C:small-subunit processome"/>
    <property type="evidence" value="ECO:0007669"/>
    <property type="project" value="TreeGrafter"/>
</dbReference>
<dbReference type="InterPro" id="IPR001680">
    <property type="entry name" value="WD40_rpt"/>
</dbReference>
<dbReference type="SMART" id="SM01033">
    <property type="entry name" value="BING4CT"/>
    <property type="match status" value="1"/>
</dbReference>
<dbReference type="InterPro" id="IPR040315">
    <property type="entry name" value="WDR46/Utp7"/>
</dbReference>
<proteinExistence type="predicted"/>
<dbReference type="PANTHER" id="PTHR14085:SF3">
    <property type="entry name" value="WD REPEAT-CONTAINING PROTEIN 46"/>
    <property type="match status" value="1"/>
</dbReference>
<dbReference type="Pfam" id="PF08149">
    <property type="entry name" value="BING4CT"/>
    <property type="match status" value="1"/>
</dbReference>
<evidence type="ECO:0000256" key="2">
    <source>
        <dbReference type="ARBA" id="ARBA00004604"/>
    </source>
</evidence>
<evidence type="ECO:0000256" key="4">
    <source>
        <dbReference type="ARBA" id="ARBA00022574"/>
    </source>
</evidence>
<feature type="compositionally biased region" description="Basic and acidic residues" evidence="9">
    <location>
        <begin position="687"/>
        <end position="701"/>
    </location>
</feature>
<feature type="repeat" description="WD" evidence="8">
    <location>
        <begin position="397"/>
        <end position="431"/>
    </location>
</feature>
<evidence type="ECO:0000256" key="8">
    <source>
        <dbReference type="PROSITE-ProRule" id="PRU00221"/>
    </source>
</evidence>
<dbReference type="PROSITE" id="PS50294">
    <property type="entry name" value="WD_REPEATS_REGION"/>
    <property type="match status" value="1"/>
</dbReference>
<evidence type="ECO:0000256" key="6">
    <source>
        <dbReference type="ARBA" id="ARBA00023242"/>
    </source>
</evidence>
<evidence type="ECO:0000256" key="7">
    <source>
        <dbReference type="ARBA" id="ARBA00076453"/>
    </source>
</evidence>
<feature type="region of interest" description="Disordered" evidence="9">
    <location>
        <begin position="80"/>
        <end position="134"/>
    </location>
</feature>
<feature type="region of interest" description="Disordered" evidence="9">
    <location>
        <begin position="668"/>
        <end position="701"/>
    </location>
</feature>
<dbReference type="InterPro" id="IPR012952">
    <property type="entry name" value="BING4_C_dom"/>
</dbReference>
<dbReference type="PROSITE" id="PS50082">
    <property type="entry name" value="WD_REPEATS_2"/>
    <property type="match status" value="1"/>
</dbReference>
<accession>A0A1C7MM41</accession>
<dbReference type="Proteomes" id="UP000092993">
    <property type="component" value="Unassembled WGS sequence"/>
</dbReference>
<gene>
    <name evidence="11" type="primary">UTP7</name>
    <name evidence="11" type="ORF">A0H81_01800</name>
</gene>
<comment type="caution">
    <text evidence="11">The sequence shown here is derived from an EMBL/GenBank/DDBJ whole genome shotgun (WGS) entry which is preliminary data.</text>
</comment>
<dbReference type="STRING" id="5627.A0A1C7MM41"/>
<evidence type="ECO:0000259" key="10">
    <source>
        <dbReference type="SMART" id="SM01033"/>
    </source>
</evidence>
<sequence length="701" mass="77669">MLGATTSWSLESGECHSELTWARATRSLPPRVQMIESTWPPILQNAGSKLGLRAAYIPASDLFPMDSLIAKADAIRPVAKRRRLDQEHTRRKSKGAPQASASTSADPTVTSVSLHTTVPRSLRPTSPVPENIPKYAHIPNKKLRTQLTRQAVNSARSKALLKDAELLLTEEAGRCRWKERWKRHGGWARPKFTTLLVRKLREAAKNGRWMAARIVQGIRGMAVSSCAGVTSPHVFILARSPGQAEVIQRIHLAVVGKTGHVATFDWQTGTLHAELQLRETCRDITFLHDHSHFAVAQNKYVFIYDRDGVELHRLKSHIEPTRLEFLPYHWLLASVGNAGYLKYQDTSTGQLLVEHRTKLGACTTMTQNVHNAVIHLGHQNGTVTLWTPNLPHPAVCLLAHLGPVVSVSVDPNTGGRYMATAGQDSTVKVWDCRNWKGAVRQWSTRGGNAELEWSQKGALAVATGGSVNVYTKPSIQTPFAATVSPPLYLTHPIPHRPLTSVRFCPFQDILTIGHCAGLSSILVPGSGEPNFDSSEADPFENKKARREREVKGLLDKIQPDMITLDPEFVGSLAPPSKLTTAVDGEHNIPFARLPRLERLRVSGKADETEADDGQGGSGDEADKNSKKHTKEEKEKKKMRGKNKSLKRYLRKQRKNVIDARALAVRARLEKQREERQKAKAVASGLEESQKASALDRFKRSS</sequence>